<dbReference type="GO" id="GO:0006412">
    <property type="term" value="P:translation"/>
    <property type="evidence" value="ECO:0007669"/>
    <property type="project" value="UniProtKB-UniRule"/>
</dbReference>
<keyword evidence="2 8" id="KW-0699">rRNA-binding</keyword>
<keyword evidence="3 8" id="KW-0694">RNA-binding</keyword>
<evidence type="ECO:0000256" key="3">
    <source>
        <dbReference type="ARBA" id="ARBA00022884"/>
    </source>
</evidence>
<dbReference type="GO" id="GO:0019843">
    <property type="term" value="F:rRNA binding"/>
    <property type="evidence" value="ECO:0007669"/>
    <property type="project" value="UniProtKB-UniRule"/>
</dbReference>
<sequence>MKIRKGDTVKVVTGSYKDKGKVGKVLKVFPDKNRIIVEGVNLVKRHMRPSQQNPQGGIIEKEAPIHVSNVMYFNTKFNTTTRIGYKYLDDGSKVRYCKNPECQGEIIPDNE</sequence>
<dbReference type="InterPro" id="IPR057264">
    <property type="entry name" value="Ribosomal_uL24_C"/>
</dbReference>
<dbReference type="Pfam" id="PF17136">
    <property type="entry name" value="ribosomal_L24"/>
    <property type="match status" value="1"/>
</dbReference>
<dbReference type="GO" id="GO:1990904">
    <property type="term" value="C:ribonucleoprotein complex"/>
    <property type="evidence" value="ECO:0007669"/>
    <property type="project" value="UniProtKB-KW"/>
</dbReference>
<dbReference type="GO" id="GO:0003735">
    <property type="term" value="F:structural constituent of ribosome"/>
    <property type="evidence" value="ECO:0007669"/>
    <property type="project" value="InterPro"/>
</dbReference>
<dbReference type="InterPro" id="IPR005824">
    <property type="entry name" value="KOW"/>
</dbReference>
<dbReference type="InterPro" id="IPR014722">
    <property type="entry name" value="Rib_uL2_dom2"/>
</dbReference>
<name>A0A7V5LJP3_CALAY</name>
<dbReference type="Gene3D" id="2.30.30.30">
    <property type="match status" value="1"/>
</dbReference>
<dbReference type="Proteomes" id="UP000886111">
    <property type="component" value="Unassembled WGS sequence"/>
</dbReference>
<dbReference type="Pfam" id="PF00467">
    <property type="entry name" value="KOW"/>
    <property type="match status" value="1"/>
</dbReference>
<comment type="subunit">
    <text evidence="8">Part of the 50S ribosomal subunit.</text>
</comment>
<dbReference type="FunFam" id="2.30.30.30:FF:000004">
    <property type="entry name" value="50S ribosomal protein L24"/>
    <property type="match status" value="1"/>
</dbReference>
<evidence type="ECO:0000256" key="1">
    <source>
        <dbReference type="ARBA" id="ARBA00010618"/>
    </source>
</evidence>
<comment type="similarity">
    <text evidence="1 8">Belongs to the universal ribosomal protein uL24 family.</text>
</comment>
<dbReference type="SMART" id="SM00739">
    <property type="entry name" value="KOW"/>
    <property type="match status" value="1"/>
</dbReference>
<keyword evidence="5 8" id="KW-0687">Ribonucleoprotein</keyword>
<feature type="domain" description="KOW" evidence="9">
    <location>
        <begin position="2"/>
        <end position="31"/>
    </location>
</feature>
<keyword evidence="4 8" id="KW-0689">Ribosomal protein</keyword>
<evidence type="ECO:0000259" key="9">
    <source>
        <dbReference type="SMART" id="SM00739"/>
    </source>
</evidence>
<accession>A0A7V5LJP3</accession>
<gene>
    <name evidence="8 10" type="primary">rplX</name>
    <name evidence="10" type="ORF">ENL21_08055</name>
</gene>
<evidence type="ECO:0000256" key="4">
    <source>
        <dbReference type="ARBA" id="ARBA00022980"/>
    </source>
</evidence>
<dbReference type="HAMAP" id="MF_01326_B">
    <property type="entry name" value="Ribosomal_uL24_B"/>
    <property type="match status" value="1"/>
</dbReference>
<evidence type="ECO:0000256" key="6">
    <source>
        <dbReference type="ARBA" id="ARBA00035206"/>
    </source>
</evidence>
<dbReference type="SUPFAM" id="SSF50104">
    <property type="entry name" value="Translation proteins SH3-like domain"/>
    <property type="match status" value="1"/>
</dbReference>
<evidence type="ECO:0000256" key="2">
    <source>
        <dbReference type="ARBA" id="ARBA00022730"/>
    </source>
</evidence>
<comment type="caution">
    <text evidence="10">The sequence shown here is derived from an EMBL/GenBank/DDBJ whole genome shotgun (WGS) entry which is preliminary data.</text>
</comment>
<proteinExistence type="inferred from homology"/>
<comment type="function">
    <text evidence="7 8">One of the proteins that surrounds the polypeptide exit tunnel on the outside of the subunit.</text>
</comment>
<evidence type="ECO:0000256" key="7">
    <source>
        <dbReference type="ARBA" id="ARBA00058688"/>
    </source>
</evidence>
<organism evidence="10">
    <name type="scientific">Caldithrix abyssi</name>
    <dbReference type="NCBI Taxonomy" id="187145"/>
    <lineage>
        <taxon>Bacteria</taxon>
        <taxon>Pseudomonadati</taxon>
        <taxon>Calditrichota</taxon>
        <taxon>Calditrichia</taxon>
        <taxon>Calditrichales</taxon>
        <taxon>Calditrichaceae</taxon>
        <taxon>Caldithrix</taxon>
    </lineage>
</organism>
<dbReference type="InterPro" id="IPR041988">
    <property type="entry name" value="Ribosomal_uL24_KOW"/>
</dbReference>
<reference evidence="10" key="1">
    <citation type="journal article" date="2020" name="mSystems">
        <title>Genome- and Community-Level Interaction Insights into Carbon Utilization and Element Cycling Functions of Hydrothermarchaeota in Hydrothermal Sediment.</title>
        <authorList>
            <person name="Zhou Z."/>
            <person name="Liu Y."/>
            <person name="Xu W."/>
            <person name="Pan J."/>
            <person name="Luo Z.H."/>
            <person name="Li M."/>
        </authorList>
    </citation>
    <scope>NUCLEOTIDE SEQUENCE [LARGE SCALE GENOMIC DNA]</scope>
    <source>
        <strain evidence="10">HyVt-76</strain>
    </source>
</reference>
<dbReference type="InterPro" id="IPR003256">
    <property type="entry name" value="Ribosomal_uL24"/>
</dbReference>
<dbReference type="PANTHER" id="PTHR12903">
    <property type="entry name" value="MITOCHONDRIAL RIBOSOMAL PROTEIN L24"/>
    <property type="match status" value="1"/>
</dbReference>
<dbReference type="EMBL" id="DRTD01000598">
    <property type="protein sequence ID" value="HHE55721.1"/>
    <property type="molecule type" value="Genomic_DNA"/>
</dbReference>
<dbReference type="CDD" id="cd06089">
    <property type="entry name" value="KOW_RPL26"/>
    <property type="match status" value="1"/>
</dbReference>
<evidence type="ECO:0000256" key="5">
    <source>
        <dbReference type="ARBA" id="ARBA00023274"/>
    </source>
</evidence>
<dbReference type="AlphaFoldDB" id="A0A7V5LJP3"/>
<dbReference type="NCBIfam" id="TIGR01079">
    <property type="entry name" value="rplX_bact"/>
    <property type="match status" value="1"/>
</dbReference>
<evidence type="ECO:0000256" key="8">
    <source>
        <dbReference type="HAMAP-Rule" id="MF_01326"/>
    </source>
</evidence>
<evidence type="ECO:0000313" key="10">
    <source>
        <dbReference type="EMBL" id="HHE55721.1"/>
    </source>
</evidence>
<dbReference type="InterPro" id="IPR008991">
    <property type="entry name" value="Translation_prot_SH3-like_sf"/>
</dbReference>
<protein>
    <recommendedName>
        <fullName evidence="6 8">Large ribosomal subunit protein uL24</fullName>
    </recommendedName>
</protein>
<dbReference type="GO" id="GO:0005840">
    <property type="term" value="C:ribosome"/>
    <property type="evidence" value="ECO:0007669"/>
    <property type="project" value="UniProtKB-KW"/>
</dbReference>
<comment type="function">
    <text evidence="8">One of two assembly initiator proteins, it binds directly to the 5'-end of the 23S rRNA, where it nucleates assembly of the 50S subunit.</text>
</comment>